<evidence type="ECO:0000256" key="5">
    <source>
        <dbReference type="ARBA" id="ARBA00022729"/>
    </source>
</evidence>
<evidence type="ECO:0000256" key="2">
    <source>
        <dbReference type="ARBA" id="ARBA00005001"/>
    </source>
</evidence>
<dbReference type="InterPro" id="IPR014756">
    <property type="entry name" value="Ig_E-set"/>
</dbReference>
<comment type="subcellular location">
    <subcellularLocation>
        <location evidence="1">Periplasm</location>
    </subcellularLocation>
</comment>
<dbReference type="InterPro" id="IPR011013">
    <property type="entry name" value="Gal_mutarotase_sf_dom"/>
</dbReference>
<dbReference type="SUPFAM" id="SSF74650">
    <property type="entry name" value="Galactose mutarotase-like"/>
    <property type="match status" value="1"/>
</dbReference>
<evidence type="ECO:0000256" key="1">
    <source>
        <dbReference type="ARBA" id="ARBA00004418"/>
    </source>
</evidence>
<dbReference type="GO" id="GO:0030288">
    <property type="term" value="C:outer membrane-bounded periplasmic space"/>
    <property type="evidence" value="ECO:0007669"/>
    <property type="project" value="TreeGrafter"/>
</dbReference>
<dbReference type="PANTHER" id="PTHR30504">
    <property type="entry name" value="GLUCANS BIOSYNTHESIS PROTEIN"/>
    <property type="match status" value="1"/>
</dbReference>
<reference evidence="8 9" key="1">
    <citation type="journal article" date="2014" name="Appl. Environ. Microbiol.">
        <title>Genomic features of a bumble bee symbiont reflect its host environment.</title>
        <authorList>
            <person name="Martinson V.G."/>
            <person name="Magoc T."/>
            <person name="Koch H."/>
            <person name="Salzberg S.L."/>
            <person name="Moran N.A."/>
        </authorList>
    </citation>
    <scope>NUCLEOTIDE SEQUENCE [LARGE SCALE GENOMIC DNA]</scope>
    <source>
        <strain evidence="8 9">Bimp</strain>
    </source>
</reference>
<evidence type="ECO:0000259" key="7">
    <source>
        <dbReference type="Pfam" id="PF04349"/>
    </source>
</evidence>
<evidence type="ECO:0000313" key="9">
    <source>
        <dbReference type="Proteomes" id="UP000506160"/>
    </source>
</evidence>
<evidence type="ECO:0000256" key="6">
    <source>
        <dbReference type="ARBA" id="ARBA00022764"/>
    </source>
</evidence>
<dbReference type="FunFam" id="2.70.98.10:FF:000001">
    <property type="entry name" value="Glucans biosynthesis protein G"/>
    <property type="match status" value="1"/>
</dbReference>
<dbReference type="InterPro" id="IPR014718">
    <property type="entry name" value="GH-type_carb-bd"/>
</dbReference>
<keyword evidence="9" id="KW-1185">Reference proteome</keyword>
<comment type="caution">
    <text evidence="8">The sequence shown here is derived from an EMBL/GenBank/DDBJ whole genome shotgun (WGS) entry which is preliminary data.</text>
</comment>
<name>A0AB94IE58_9GAMM</name>
<dbReference type="GO" id="GO:0003824">
    <property type="term" value="F:catalytic activity"/>
    <property type="evidence" value="ECO:0007669"/>
    <property type="project" value="InterPro"/>
</dbReference>
<evidence type="ECO:0000256" key="3">
    <source>
        <dbReference type="ARBA" id="ARBA00009284"/>
    </source>
</evidence>
<dbReference type="InterPro" id="IPR014438">
    <property type="entry name" value="Glucan_biosyn_MdoG/MdoD"/>
</dbReference>
<dbReference type="Gene3D" id="2.70.98.10">
    <property type="match status" value="1"/>
</dbReference>
<accession>A0AB94IE58</accession>
<keyword evidence="6" id="KW-0574">Periplasm</keyword>
<dbReference type="PIRSF" id="PIRSF006281">
    <property type="entry name" value="MdoG"/>
    <property type="match status" value="1"/>
</dbReference>
<comment type="similarity">
    <text evidence="3">Belongs to the OpgD/OpgG family.</text>
</comment>
<evidence type="ECO:0000313" key="8">
    <source>
        <dbReference type="EMBL" id="TEA27750.1"/>
    </source>
</evidence>
<dbReference type="GO" id="GO:0051274">
    <property type="term" value="P:beta-glucan biosynthetic process"/>
    <property type="evidence" value="ECO:0007669"/>
    <property type="project" value="TreeGrafter"/>
</dbReference>
<evidence type="ECO:0000256" key="4">
    <source>
        <dbReference type="ARBA" id="ARBA00015376"/>
    </source>
</evidence>
<dbReference type="GO" id="GO:0030246">
    <property type="term" value="F:carbohydrate binding"/>
    <property type="evidence" value="ECO:0007669"/>
    <property type="project" value="InterPro"/>
</dbReference>
<dbReference type="AlphaFoldDB" id="A0AB94IE58"/>
<dbReference type="PANTHER" id="PTHR30504:SF4">
    <property type="entry name" value="GLUCANS BIOSYNTHESIS PROTEIN G"/>
    <property type="match status" value="1"/>
</dbReference>
<dbReference type="RefSeq" id="WP_024495558.1">
    <property type="nucleotide sequence ID" value="NZ_AWGA01000021.1"/>
</dbReference>
<keyword evidence="5" id="KW-0732">Signal</keyword>
<feature type="domain" description="Glucan biosynthesis periplasmic MdoG C-terminal" evidence="7">
    <location>
        <begin position="30"/>
        <end position="517"/>
    </location>
</feature>
<dbReference type="InterPro" id="IPR007444">
    <property type="entry name" value="Glucan_biosyn_MdoG_C"/>
</dbReference>
<gene>
    <name evidence="8" type="ORF">O970_02220</name>
</gene>
<comment type="pathway">
    <text evidence="2">Glycan metabolism; osmoregulated periplasmic glucan (OPG) biosynthesis.</text>
</comment>
<proteinExistence type="inferred from homology"/>
<dbReference type="Proteomes" id="UP000506160">
    <property type="component" value="Unassembled WGS sequence"/>
</dbReference>
<dbReference type="Gene3D" id="2.60.40.10">
    <property type="entry name" value="Immunoglobulins"/>
    <property type="match status" value="1"/>
</dbReference>
<organism evidence="8 9">
    <name type="scientific">Candidatus Schmidhempelia bombi str. Bimp</name>
    <dbReference type="NCBI Taxonomy" id="1387197"/>
    <lineage>
        <taxon>Bacteria</taxon>
        <taxon>Pseudomonadati</taxon>
        <taxon>Pseudomonadota</taxon>
        <taxon>Gammaproteobacteria</taxon>
        <taxon>Orbales</taxon>
        <taxon>Orbaceae</taxon>
        <taxon>Candidatus Schmidhempelia</taxon>
    </lineage>
</organism>
<sequence>MENFFQCVKAIGYRVLLLFLVFTSPSVLAFSLQNVAEQAKQLSKENYVAPKSHLPSMFKHLAFDDYQKIYFNSDKTYWKKDHTLFTLQFYHQGMYFDTPVKINEIINNRVQEIQYSPDYFNLTALNQTEMANSHLGFAGFKIHYPINQRQKTDDEIFSALGASYFRVIGKGQVYGLSSRGLAIDTGAISGEEFPRFTEFWIEKPKPKQNYLVFYALLDSPRVTGAYKFILTPGQESKLNIESQLFFRSSIEKVGLAPLTSMYLYGHNQPSTIANYRPAIHDSNGLSILTQDNRWIWRPLNNPKKLAFSTFTLQNPKAFGLVQRSNGFEDFQDLTDHYEKRPTAWIEALNPWGKGHIELIEIPSPDETNDNIVAFWVPEQQINAGDELYLHYQIRYLSDEAARYPKNIARVKDTLYSLGDVRQANLVRQLDGSISYVIDFVGGELAKLSPQQGVKPYLSISDNGELVNSELIYNPIDKGWRLIIHFKNKEMNKATEIYASLLSNDGKDRLLTETWNAQYPAQ</sequence>
<dbReference type="SUPFAM" id="SSF81296">
    <property type="entry name" value="E set domains"/>
    <property type="match status" value="1"/>
</dbReference>
<dbReference type="EMBL" id="AWGA01000021">
    <property type="protein sequence ID" value="TEA27750.1"/>
    <property type="molecule type" value="Genomic_DNA"/>
</dbReference>
<protein>
    <recommendedName>
        <fullName evidence="4">Glucans biosynthesis protein G</fullName>
    </recommendedName>
</protein>
<dbReference type="Pfam" id="PF04349">
    <property type="entry name" value="MdoG"/>
    <property type="match status" value="1"/>
</dbReference>
<dbReference type="InterPro" id="IPR013783">
    <property type="entry name" value="Ig-like_fold"/>
</dbReference>